<dbReference type="SUPFAM" id="SSF46785">
    <property type="entry name" value="Winged helix' DNA-binding domain"/>
    <property type="match status" value="1"/>
</dbReference>
<dbReference type="Proteomes" id="UP000095751">
    <property type="component" value="Unassembled WGS sequence"/>
</dbReference>
<dbReference type="Pfam" id="PF00447">
    <property type="entry name" value="HSF_DNA-bind"/>
    <property type="match status" value="1"/>
</dbReference>
<dbReference type="InParanoid" id="A0A1E7F227"/>
<keyword evidence="2" id="KW-0238">DNA-binding</keyword>
<dbReference type="PANTHER" id="PTHR10015">
    <property type="entry name" value="HEAT SHOCK TRANSCRIPTION FACTOR"/>
    <property type="match status" value="1"/>
</dbReference>
<dbReference type="GO" id="GO:0005634">
    <property type="term" value="C:nucleus"/>
    <property type="evidence" value="ECO:0007669"/>
    <property type="project" value="UniProtKB-SubCell"/>
</dbReference>
<dbReference type="InterPro" id="IPR000232">
    <property type="entry name" value="HSF_DNA-bd"/>
</dbReference>
<dbReference type="AlphaFoldDB" id="A0A1E7F227"/>
<dbReference type="InterPro" id="IPR036390">
    <property type="entry name" value="WH_DNA-bd_sf"/>
</dbReference>
<sequence length="51" mass="6169">TSIVSWVDNGTAFKVHDLDRFVNDIVPTYFKQTKYKSFQRQLYFYGFQRVN</sequence>
<name>A0A1E7F227_9STRA</name>
<protein>
    <recommendedName>
        <fullName evidence="4">HSF-type DNA-binding domain-containing protein</fullName>
    </recommendedName>
</protein>
<keyword evidence="6" id="KW-1185">Reference proteome</keyword>
<evidence type="ECO:0000256" key="3">
    <source>
        <dbReference type="ARBA" id="ARBA00023242"/>
    </source>
</evidence>
<dbReference type="EMBL" id="KV784365">
    <property type="protein sequence ID" value="OEU12177.1"/>
    <property type="molecule type" value="Genomic_DNA"/>
</dbReference>
<evidence type="ECO:0000313" key="6">
    <source>
        <dbReference type="Proteomes" id="UP000095751"/>
    </source>
</evidence>
<proteinExistence type="predicted"/>
<reference evidence="5 6" key="1">
    <citation type="submission" date="2016-09" db="EMBL/GenBank/DDBJ databases">
        <title>Extensive genetic diversity and differential bi-allelic expression allows diatom success in the polar Southern Ocean.</title>
        <authorList>
            <consortium name="DOE Joint Genome Institute"/>
            <person name="Mock T."/>
            <person name="Otillar R.P."/>
            <person name="Strauss J."/>
            <person name="Dupont C."/>
            <person name="Frickenhaus S."/>
            <person name="Maumus F."/>
            <person name="Mcmullan M."/>
            <person name="Sanges R."/>
            <person name="Schmutz J."/>
            <person name="Toseland A."/>
            <person name="Valas R."/>
            <person name="Veluchamy A."/>
            <person name="Ward B.J."/>
            <person name="Allen A."/>
            <person name="Barry K."/>
            <person name="Falciatore A."/>
            <person name="Ferrante M."/>
            <person name="Fortunato A.E."/>
            <person name="Gloeckner G."/>
            <person name="Gruber A."/>
            <person name="Hipkin R."/>
            <person name="Janech M."/>
            <person name="Kroth P."/>
            <person name="Leese F."/>
            <person name="Lindquist E."/>
            <person name="Lyon B.R."/>
            <person name="Martin J."/>
            <person name="Mayer C."/>
            <person name="Parker M."/>
            <person name="Quesneville H."/>
            <person name="Raymond J."/>
            <person name="Uhlig C."/>
            <person name="Valentin K.U."/>
            <person name="Worden A.Z."/>
            <person name="Armbrust E.V."/>
            <person name="Bowler C."/>
            <person name="Green B."/>
            <person name="Moulton V."/>
            <person name="Van Oosterhout C."/>
            <person name="Grigoriev I."/>
        </authorList>
    </citation>
    <scope>NUCLEOTIDE SEQUENCE [LARGE SCALE GENOMIC DNA]</scope>
    <source>
        <strain evidence="5 6">CCMP1102</strain>
    </source>
</reference>
<feature type="non-terminal residue" evidence="5">
    <location>
        <position position="1"/>
    </location>
</feature>
<evidence type="ECO:0000256" key="1">
    <source>
        <dbReference type="ARBA" id="ARBA00004123"/>
    </source>
</evidence>
<organism evidence="5 6">
    <name type="scientific">Fragilariopsis cylindrus CCMP1102</name>
    <dbReference type="NCBI Taxonomy" id="635003"/>
    <lineage>
        <taxon>Eukaryota</taxon>
        <taxon>Sar</taxon>
        <taxon>Stramenopiles</taxon>
        <taxon>Ochrophyta</taxon>
        <taxon>Bacillariophyta</taxon>
        <taxon>Bacillariophyceae</taxon>
        <taxon>Bacillariophycidae</taxon>
        <taxon>Bacillariales</taxon>
        <taxon>Bacillariaceae</taxon>
        <taxon>Fragilariopsis</taxon>
    </lineage>
</organism>
<evidence type="ECO:0000259" key="4">
    <source>
        <dbReference type="Pfam" id="PF00447"/>
    </source>
</evidence>
<gene>
    <name evidence="5" type="ORF">FRACYDRAFT_155271</name>
</gene>
<keyword evidence="3" id="KW-0539">Nucleus</keyword>
<dbReference type="PANTHER" id="PTHR10015:SF206">
    <property type="entry name" value="HSF-TYPE DNA-BINDING DOMAIN-CONTAINING PROTEIN"/>
    <property type="match status" value="1"/>
</dbReference>
<dbReference type="Gene3D" id="1.10.10.10">
    <property type="entry name" value="Winged helix-like DNA-binding domain superfamily/Winged helix DNA-binding domain"/>
    <property type="match status" value="1"/>
</dbReference>
<feature type="domain" description="HSF-type DNA-binding" evidence="4">
    <location>
        <begin position="2"/>
        <end position="51"/>
    </location>
</feature>
<dbReference type="OrthoDB" id="60033at2759"/>
<dbReference type="KEGG" id="fcy:FRACYDRAFT_155271"/>
<feature type="non-terminal residue" evidence="5">
    <location>
        <position position="51"/>
    </location>
</feature>
<comment type="subcellular location">
    <subcellularLocation>
        <location evidence="1">Nucleus</location>
    </subcellularLocation>
</comment>
<dbReference type="InterPro" id="IPR036388">
    <property type="entry name" value="WH-like_DNA-bd_sf"/>
</dbReference>
<evidence type="ECO:0000256" key="2">
    <source>
        <dbReference type="ARBA" id="ARBA00023125"/>
    </source>
</evidence>
<accession>A0A1E7F227</accession>
<evidence type="ECO:0000313" key="5">
    <source>
        <dbReference type="EMBL" id="OEU12177.1"/>
    </source>
</evidence>
<dbReference type="GO" id="GO:0003700">
    <property type="term" value="F:DNA-binding transcription factor activity"/>
    <property type="evidence" value="ECO:0007669"/>
    <property type="project" value="InterPro"/>
</dbReference>
<dbReference type="GO" id="GO:0043565">
    <property type="term" value="F:sequence-specific DNA binding"/>
    <property type="evidence" value="ECO:0007669"/>
    <property type="project" value="InterPro"/>
</dbReference>